<dbReference type="EMBL" id="HACA01027120">
    <property type="protein sequence ID" value="CDW44481.1"/>
    <property type="molecule type" value="Transcribed_RNA"/>
</dbReference>
<name>A0A0K2V3E9_LEPSM</name>
<dbReference type="AlphaFoldDB" id="A0A0K2V3E9"/>
<protein>
    <submittedName>
        <fullName evidence="1">Uncharacterized protein</fullName>
    </submittedName>
</protein>
<proteinExistence type="predicted"/>
<sequence>MIFSFLRKDFLDECGLSFIFSMLISNKFNLGICFFSEQGLTHEELSSFWIKVFQNNTNIVHS</sequence>
<reference evidence="1" key="1">
    <citation type="submission" date="2014-05" db="EMBL/GenBank/DDBJ databases">
        <authorList>
            <person name="Chronopoulou M."/>
        </authorList>
    </citation>
    <scope>NUCLEOTIDE SEQUENCE</scope>
    <source>
        <tissue evidence="1">Whole organism</tissue>
    </source>
</reference>
<organism evidence="1">
    <name type="scientific">Lepeophtheirus salmonis</name>
    <name type="common">Salmon louse</name>
    <name type="synonym">Caligus salmonis</name>
    <dbReference type="NCBI Taxonomy" id="72036"/>
    <lineage>
        <taxon>Eukaryota</taxon>
        <taxon>Metazoa</taxon>
        <taxon>Ecdysozoa</taxon>
        <taxon>Arthropoda</taxon>
        <taxon>Crustacea</taxon>
        <taxon>Multicrustacea</taxon>
        <taxon>Hexanauplia</taxon>
        <taxon>Copepoda</taxon>
        <taxon>Siphonostomatoida</taxon>
        <taxon>Caligidae</taxon>
        <taxon>Lepeophtheirus</taxon>
    </lineage>
</organism>
<accession>A0A0K2V3E9</accession>
<evidence type="ECO:0000313" key="1">
    <source>
        <dbReference type="EMBL" id="CDW44481.1"/>
    </source>
</evidence>